<sequence length="35" mass="3718">MHGTDTSPSKTAKAQTTKASIRASLSHTSTEIIFL</sequence>
<reference evidence="2 3" key="1">
    <citation type="journal article" date="2015" name="Mol. Biochem. Parasitol.">
        <title>Identification of polymorphic genes for use in assemblage B genotyping assays through comparative genomics of multiple assemblage B Giardia duodenalis isolates.</title>
        <authorList>
            <person name="Wielinga C."/>
            <person name="Thompson R.C."/>
            <person name="Monis P."/>
            <person name="Ryan U."/>
        </authorList>
    </citation>
    <scope>NUCLEOTIDE SEQUENCE [LARGE SCALE GENOMIC DNA]</scope>
    <source>
        <strain evidence="2 3">BAH15c1</strain>
    </source>
</reference>
<organism evidence="2 3">
    <name type="scientific">Giardia duodenalis assemblage B</name>
    <dbReference type="NCBI Taxonomy" id="1394984"/>
    <lineage>
        <taxon>Eukaryota</taxon>
        <taxon>Metamonada</taxon>
        <taxon>Diplomonadida</taxon>
        <taxon>Hexamitidae</taxon>
        <taxon>Giardiinae</taxon>
        <taxon>Giardia</taxon>
    </lineage>
</organism>
<evidence type="ECO:0000313" key="2">
    <source>
        <dbReference type="EMBL" id="KWX12784.1"/>
    </source>
</evidence>
<dbReference type="EMBL" id="JXTI01000100">
    <property type="protein sequence ID" value="KWX12784.1"/>
    <property type="molecule type" value="Genomic_DNA"/>
</dbReference>
<accession>A0A132NRS2</accession>
<dbReference type="Proteomes" id="UP000070089">
    <property type="component" value="Unassembled WGS sequence"/>
</dbReference>
<comment type="caution">
    <text evidence="2">The sequence shown here is derived from an EMBL/GenBank/DDBJ whole genome shotgun (WGS) entry which is preliminary data.</text>
</comment>
<proteinExistence type="predicted"/>
<name>A0A132NRS2_GIAIN</name>
<keyword evidence="2" id="KW-0012">Acyltransferase</keyword>
<gene>
    <name evidence="2" type="ORF">QR46_3251</name>
</gene>
<feature type="region of interest" description="Disordered" evidence="1">
    <location>
        <begin position="1"/>
        <end position="35"/>
    </location>
</feature>
<keyword evidence="2" id="KW-0808">Transferase</keyword>
<dbReference type="AlphaFoldDB" id="A0A132NRS2"/>
<dbReference type="GO" id="GO:0016746">
    <property type="term" value="F:acyltransferase activity"/>
    <property type="evidence" value="ECO:0007669"/>
    <property type="project" value="UniProtKB-KW"/>
</dbReference>
<evidence type="ECO:0000313" key="3">
    <source>
        <dbReference type="Proteomes" id="UP000070089"/>
    </source>
</evidence>
<protein>
    <submittedName>
        <fullName evidence="2">Dihydrolipoamide acyltransferase</fullName>
    </submittedName>
</protein>
<dbReference type="VEuPathDB" id="GiardiaDB:QR46_3251"/>
<evidence type="ECO:0000256" key="1">
    <source>
        <dbReference type="SAM" id="MobiDB-lite"/>
    </source>
</evidence>